<evidence type="ECO:0000256" key="2">
    <source>
        <dbReference type="SAM" id="Phobius"/>
    </source>
</evidence>
<dbReference type="SUPFAM" id="SSF52833">
    <property type="entry name" value="Thioredoxin-like"/>
    <property type="match status" value="1"/>
</dbReference>
<dbReference type="SUPFAM" id="SSF47616">
    <property type="entry name" value="GST C-terminal domain-like"/>
    <property type="match status" value="1"/>
</dbReference>
<dbReference type="GO" id="GO:0006626">
    <property type="term" value="P:protein targeting to mitochondrion"/>
    <property type="evidence" value="ECO:0000318"/>
    <property type="project" value="GO_Central"/>
</dbReference>
<keyword evidence="2" id="KW-0812">Transmembrane</keyword>
<protein>
    <submittedName>
        <fullName evidence="6">Ganglioside-induced differentiation-associated protein 1-like Protein</fullName>
    </submittedName>
</protein>
<keyword evidence="3" id="KW-0732">Signal</keyword>
<dbReference type="PANTHER" id="PTHR44188:SF1">
    <property type="entry name" value="GDAP1, ISOFORM A"/>
    <property type="match status" value="1"/>
</dbReference>
<sequence>MFYRRLKRILPVVFALRQRHLAFLVCAAANEVSESCDQRGDSLVKCTAKNQFVNLGNMRKGAEGFKLEVSDGLLLYYDRFSFYSQKVVMALHEKNLAFDSKIVNLIKNEQYQPWYLFLNPRGEVPVLQDTGKIIPDSARIIDYLEDNFSNGDTPRLIPMDQGAEVRQRVTHFRHILQKAPAGMLTTGAMLNQHLLKNPKSPFFAPIRKALANAEKNSGKHLREYAEKNPEAKEILLKKASVREEQYKQLSDEKNFRDVLNQVHTILDEIEAELEKHKGDKEDWWLCSDRFTIADVELTILLIRISQLGLEHIFWSSGKRPCIEKYYERVKARDSFKKTVPGTLVLLKTILMSQAPIVFGVVAAVALVVGGAIIAKKYIA</sequence>
<dbReference type="InterPro" id="IPR036282">
    <property type="entry name" value="Glutathione-S-Trfase_C_sf"/>
</dbReference>
<dbReference type="InterPro" id="IPR040079">
    <property type="entry name" value="Glutathione_S-Trfase"/>
</dbReference>
<dbReference type="Gene3D" id="1.20.1050.10">
    <property type="match status" value="1"/>
</dbReference>
<dbReference type="GO" id="GO:0000266">
    <property type="term" value="P:mitochondrial fission"/>
    <property type="evidence" value="ECO:0000318"/>
    <property type="project" value="GO_Central"/>
</dbReference>
<feature type="signal peptide" evidence="3">
    <location>
        <begin position="1"/>
        <end position="22"/>
    </location>
</feature>
<dbReference type="OrthoDB" id="249703at2759"/>
<dbReference type="PROSITE" id="PS50404">
    <property type="entry name" value="GST_NTER"/>
    <property type="match status" value="1"/>
</dbReference>
<evidence type="ECO:0000313" key="6">
    <source>
        <dbReference type="EMBL" id="EFA00477.1"/>
    </source>
</evidence>
<keyword evidence="2" id="KW-1133">Transmembrane helix</keyword>
<feature type="domain" description="GST N-terminal" evidence="4">
    <location>
        <begin position="71"/>
        <end position="152"/>
    </location>
</feature>
<keyword evidence="2" id="KW-0472">Membrane</keyword>
<dbReference type="FunCoup" id="D6WFA4">
    <property type="interactions" value="256"/>
</dbReference>
<organism evidence="6 7">
    <name type="scientific">Tribolium castaneum</name>
    <name type="common">Red flour beetle</name>
    <dbReference type="NCBI Taxonomy" id="7070"/>
    <lineage>
        <taxon>Eukaryota</taxon>
        <taxon>Metazoa</taxon>
        <taxon>Ecdysozoa</taxon>
        <taxon>Arthropoda</taxon>
        <taxon>Hexapoda</taxon>
        <taxon>Insecta</taxon>
        <taxon>Pterygota</taxon>
        <taxon>Neoptera</taxon>
        <taxon>Endopterygota</taxon>
        <taxon>Coleoptera</taxon>
        <taxon>Polyphaga</taxon>
        <taxon>Cucujiformia</taxon>
        <taxon>Tenebrionidae</taxon>
        <taxon>Tenebrionidae incertae sedis</taxon>
        <taxon>Tribolium</taxon>
    </lineage>
</organism>
<dbReference type="InterPro" id="IPR036249">
    <property type="entry name" value="Thioredoxin-like_sf"/>
</dbReference>
<dbReference type="SFLD" id="SFLDG00358">
    <property type="entry name" value="Main_(cytGST)"/>
    <property type="match status" value="1"/>
</dbReference>
<dbReference type="PhylomeDB" id="D6WFA4"/>
<gene>
    <name evidence="6" type="primary">AUGUSTUS-3.0.2_03336</name>
    <name evidence="6" type="ORF">TcasGA2_TC003336</name>
</gene>
<feature type="transmembrane region" description="Helical" evidence="2">
    <location>
        <begin position="356"/>
        <end position="374"/>
    </location>
</feature>
<dbReference type="KEGG" id="tca:659156"/>
<evidence type="ECO:0000259" key="5">
    <source>
        <dbReference type="PROSITE" id="PS50405"/>
    </source>
</evidence>
<dbReference type="EMBL" id="KQ971319">
    <property type="protein sequence ID" value="EFA00477.1"/>
    <property type="molecule type" value="Genomic_DNA"/>
</dbReference>
<proteinExistence type="inferred from homology"/>
<feature type="chain" id="PRO_5003089260" evidence="3">
    <location>
        <begin position="23"/>
        <end position="379"/>
    </location>
</feature>
<dbReference type="PANTHER" id="PTHR44188">
    <property type="entry name" value="GDAP1, ISOFORM A"/>
    <property type="match status" value="1"/>
</dbReference>
<dbReference type="InterPro" id="IPR004045">
    <property type="entry name" value="Glutathione_S-Trfase_N"/>
</dbReference>
<dbReference type="InterPro" id="IPR010987">
    <property type="entry name" value="Glutathione-S-Trfase_C-like"/>
</dbReference>
<feature type="domain" description="GST C-terminal" evidence="5">
    <location>
        <begin position="204"/>
        <end position="356"/>
    </location>
</feature>
<evidence type="ECO:0000259" key="4">
    <source>
        <dbReference type="PROSITE" id="PS50404"/>
    </source>
</evidence>
<dbReference type="PROSITE" id="PS50405">
    <property type="entry name" value="GST_CTER"/>
    <property type="match status" value="1"/>
</dbReference>
<dbReference type="STRING" id="7070.D6WFA4"/>
<dbReference type="GO" id="GO:0005741">
    <property type="term" value="C:mitochondrial outer membrane"/>
    <property type="evidence" value="ECO:0000318"/>
    <property type="project" value="GO_Central"/>
</dbReference>
<name>D6WFA4_TRICA</name>
<dbReference type="Proteomes" id="UP000007266">
    <property type="component" value="Linkage group 3"/>
</dbReference>
<evidence type="ECO:0000256" key="3">
    <source>
        <dbReference type="SAM" id="SignalP"/>
    </source>
</evidence>
<dbReference type="HOGENOM" id="CLU_049129_0_1_1"/>
<dbReference type="OMA" id="LHCEEYD"/>
<dbReference type="InParanoid" id="D6WFA4"/>
<dbReference type="eggNOG" id="KOG4420">
    <property type="taxonomic scope" value="Eukaryota"/>
</dbReference>
<reference evidence="6 7" key="1">
    <citation type="journal article" date="2008" name="Nature">
        <title>The genome of the model beetle and pest Tribolium castaneum.</title>
        <authorList>
            <consortium name="Tribolium Genome Sequencing Consortium"/>
            <person name="Richards S."/>
            <person name="Gibbs R.A."/>
            <person name="Weinstock G.M."/>
            <person name="Brown S.J."/>
            <person name="Denell R."/>
            <person name="Beeman R.W."/>
            <person name="Gibbs R."/>
            <person name="Beeman R.W."/>
            <person name="Brown S.J."/>
            <person name="Bucher G."/>
            <person name="Friedrich M."/>
            <person name="Grimmelikhuijzen C.J."/>
            <person name="Klingler M."/>
            <person name="Lorenzen M."/>
            <person name="Richards S."/>
            <person name="Roth S."/>
            <person name="Schroder R."/>
            <person name="Tautz D."/>
            <person name="Zdobnov E.M."/>
            <person name="Muzny D."/>
            <person name="Gibbs R.A."/>
            <person name="Weinstock G.M."/>
            <person name="Attaway T."/>
            <person name="Bell S."/>
            <person name="Buhay C.J."/>
            <person name="Chandrabose M.N."/>
            <person name="Chavez D."/>
            <person name="Clerk-Blankenburg K.P."/>
            <person name="Cree A."/>
            <person name="Dao M."/>
            <person name="Davis C."/>
            <person name="Chacko J."/>
            <person name="Dinh H."/>
            <person name="Dugan-Rocha S."/>
            <person name="Fowler G."/>
            <person name="Garner T.T."/>
            <person name="Garnes J."/>
            <person name="Gnirke A."/>
            <person name="Hawes A."/>
            <person name="Hernandez J."/>
            <person name="Hines S."/>
            <person name="Holder M."/>
            <person name="Hume J."/>
            <person name="Jhangiani S.N."/>
            <person name="Joshi V."/>
            <person name="Khan Z.M."/>
            <person name="Jackson L."/>
            <person name="Kovar C."/>
            <person name="Kowis A."/>
            <person name="Lee S."/>
            <person name="Lewis L.R."/>
            <person name="Margolis J."/>
            <person name="Morgan M."/>
            <person name="Nazareth L.V."/>
            <person name="Nguyen N."/>
            <person name="Okwuonu G."/>
            <person name="Parker D."/>
            <person name="Richards S."/>
            <person name="Ruiz S.J."/>
            <person name="Santibanez J."/>
            <person name="Savard J."/>
            <person name="Scherer S.E."/>
            <person name="Schneider B."/>
            <person name="Sodergren E."/>
            <person name="Tautz D."/>
            <person name="Vattahil S."/>
            <person name="Villasana D."/>
            <person name="White C.S."/>
            <person name="Wright R."/>
            <person name="Park Y."/>
            <person name="Beeman R.W."/>
            <person name="Lord J."/>
            <person name="Oppert B."/>
            <person name="Lorenzen M."/>
            <person name="Brown S."/>
            <person name="Wang L."/>
            <person name="Savard J."/>
            <person name="Tautz D."/>
            <person name="Richards S."/>
            <person name="Weinstock G."/>
            <person name="Gibbs R.A."/>
            <person name="Liu Y."/>
            <person name="Worley K."/>
            <person name="Weinstock G."/>
            <person name="Elsik C.G."/>
            <person name="Reese J.T."/>
            <person name="Elhaik E."/>
            <person name="Landan G."/>
            <person name="Graur D."/>
            <person name="Arensburger P."/>
            <person name="Atkinson P."/>
            <person name="Beeman R.W."/>
            <person name="Beidler J."/>
            <person name="Brown S.J."/>
            <person name="Demuth J.P."/>
            <person name="Drury D.W."/>
            <person name="Du Y.Z."/>
            <person name="Fujiwara H."/>
            <person name="Lorenzen M."/>
            <person name="Maselli V."/>
            <person name="Osanai M."/>
            <person name="Park Y."/>
            <person name="Robertson H.M."/>
            <person name="Tu Z."/>
            <person name="Wang J.J."/>
            <person name="Wang S."/>
            <person name="Richards S."/>
            <person name="Song H."/>
            <person name="Zhang L."/>
            <person name="Sodergren E."/>
            <person name="Werner D."/>
            <person name="Stanke M."/>
            <person name="Morgenstern B."/>
            <person name="Solovyev V."/>
            <person name="Kosarev P."/>
            <person name="Brown G."/>
            <person name="Chen H.C."/>
            <person name="Ermolaeva O."/>
            <person name="Hlavina W."/>
            <person name="Kapustin Y."/>
            <person name="Kiryutin B."/>
            <person name="Kitts P."/>
            <person name="Maglott D."/>
            <person name="Pruitt K."/>
            <person name="Sapojnikov V."/>
            <person name="Souvorov A."/>
            <person name="Mackey A.J."/>
            <person name="Waterhouse R.M."/>
            <person name="Wyder S."/>
            <person name="Zdobnov E.M."/>
            <person name="Zdobnov E.M."/>
            <person name="Wyder S."/>
            <person name="Kriventseva E.V."/>
            <person name="Kadowaki T."/>
            <person name="Bork P."/>
            <person name="Aranda M."/>
            <person name="Bao R."/>
            <person name="Beermann A."/>
            <person name="Berns N."/>
            <person name="Bolognesi R."/>
            <person name="Bonneton F."/>
            <person name="Bopp D."/>
            <person name="Brown S.J."/>
            <person name="Bucher G."/>
            <person name="Butts T."/>
            <person name="Chaumot A."/>
            <person name="Denell R.E."/>
            <person name="Ferrier D.E."/>
            <person name="Friedrich M."/>
            <person name="Gordon C.M."/>
            <person name="Jindra M."/>
            <person name="Klingler M."/>
            <person name="Lan Q."/>
            <person name="Lattorff H.M."/>
            <person name="Laudet V."/>
            <person name="von Levetsow C."/>
            <person name="Liu Z."/>
            <person name="Lutz R."/>
            <person name="Lynch J.A."/>
            <person name="da Fonseca R.N."/>
            <person name="Posnien N."/>
            <person name="Reuter R."/>
            <person name="Roth S."/>
            <person name="Savard J."/>
            <person name="Schinko J.B."/>
            <person name="Schmitt C."/>
            <person name="Schoppmeier M."/>
            <person name="Schroder R."/>
            <person name="Shippy T.D."/>
            <person name="Simonnet F."/>
            <person name="Marques-Souza H."/>
            <person name="Tautz D."/>
            <person name="Tomoyasu Y."/>
            <person name="Trauner J."/>
            <person name="Van der Zee M."/>
            <person name="Vervoort M."/>
            <person name="Wittkopp N."/>
            <person name="Wimmer E.A."/>
            <person name="Yang X."/>
            <person name="Jones A.K."/>
            <person name="Sattelle D.B."/>
            <person name="Ebert P.R."/>
            <person name="Nelson D."/>
            <person name="Scott J.G."/>
            <person name="Beeman R.W."/>
            <person name="Muthukrishnan S."/>
            <person name="Kramer K.J."/>
            <person name="Arakane Y."/>
            <person name="Beeman R.W."/>
            <person name="Zhu Q."/>
            <person name="Hogenkamp D."/>
            <person name="Dixit R."/>
            <person name="Oppert B."/>
            <person name="Jiang H."/>
            <person name="Zou Z."/>
            <person name="Marshall J."/>
            <person name="Elpidina E."/>
            <person name="Vinokurov K."/>
            <person name="Oppert C."/>
            <person name="Zou Z."/>
            <person name="Evans J."/>
            <person name="Lu Z."/>
            <person name="Zhao P."/>
            <person name="Sumathipala N."/>
            <person name="Altincicek B."/>
            <person name="Vilcinskas A."/>
            <person name="Williams M."/>
            <person name="Hultmark D."/>
            <person name="Hetru C."/>
            <person name="Jiang H."/>
            <person name="Grimmelikhuijzen C.J."/>
            <person name="Hauser F."/>
            <person name="Cazzamali G."/>
            <person name="Williamson M."/>
            <person name="Park Y."/>
            <person name="Li B."/>
            <person name="Tanaka Y."/>
            <person name="Predel R."/>
            <person name="Neupert S."/>
            <person name="Schachtner J."/>
            <person name="Verleyen P."/>
            <person name="Raible F."/>
            <person name="Bork P."/>
            <person name="Friedrich M."/>
            <person name="Walden K.K."/>
            <person name="Robertson H.M."/>
            <person name="Angeli S."/>
            <person name="Foret S."/>
            <person name="Bucher G."/>
            <person name="Schuetz S."/>
            <person name="Maleszka R."/>
            <person name="Wimmer E.A."/>
            <person name="Beeman R.W."/>
            <person name="Lorenzen M."/>
            <person name="Tomoyasu Y."/>
            <person name="Miller S.C."/>
            <person name="Grossmann D."/>
            <person name="Bucher G."/>
        </authorList>
    </citation>
    <scope>NUCLEOTIDE SEQUENCE [LARGE SCALE GENOMIC DNA]</scope>
    <source>
        <strain evidence="6 7">Georgia GA2</strain>
    </source>
</reference>
<dbReference type="Gene3D" id="3.40.30.10">
    <property type="entry name" value="Glutaredoxin"/>
    <property type="match status" value="1"/>
</dbReference>
<evidence type="ECO:0000256" key="1">
    <source>
        <dbReference type="ARBA" id="ARBA00007409"/>
    </source>
</evidence>
<dbReference type="Pfam" id="PF13410">
    <property type="entry name" value="GST_C_2"/>
    <property type="match status" value="1"/>
</dbReference>
<dbReference type="GO" id="GO:0008053">
    <property type="term" value="P:mitochondrial fusion"/>
    <property type="evidence" value="ECO:0000318"/>
    <property type="project" value="GO_Central"/>
</dbReference>
<dbReference type="SFLD" id="SFLDS00019">
    <property type="entry name" value="Glutathione_Transferase_(cytos"/>
    <property type="match status" value="1"/>
</dbReference>
<dbReference type="Pfam" id="PF13417">
    <property type="entry name" value="GST_N_3"/>
    <property type="match status" value="1"/>
</dbReference>
<dbReference type="AlphaFoldDB" id="D6WFA4"/>
<comment type="similarity">
    <text evidence="1">Belongs to the GST superfamily.</text>
</comment>
<dbReference type="CDD" id="cd00570">
    <property type="entry name" value="GST_N_family"/>
    <property type="match status" value="1"/>
</dbReference>
<keyword evidence="7" id="KW-1185">Reference proteome</keyword>
<accession>D6WFA4</accession>
<evidence type="ECO:0000313" key="7">
    <source>
        <dbReference type="Proteomes" id="UP000007266"/>
    </source>
</evidence>
<reference evidence="6 7" key="2">
    <citation type="journal article" date="2010" name="Nucleic Acids Res.">
        <title>BeetleBase in 2010: revisions to provide comprehensive genomic information for Tribolium castaneum.</title>
        <authorList>
            <person name="Kim H.S."/>
            <person name="Murphy T."/>
            <person name="Xia J."/>
            <person name="Caragea D."/>
            <person name="Park Y."/>
            <person name="Beeman R.W."/>
            <person name="Lorenzen M.D."/>
            <person name="Butcher S."/>
            <person name="Manak J.R."/>
            <person name="Brown S.J."/>
        </authorList>
    </citation>
    <scope>GENOME REANNOTATION</scope>
    <source>
        <strain evidence="6 7">Georgia GA2</strain>
    </source>
</reference>